<feature type="domain" description="Histidine kinase" evidence="5">
    <location>
        <begin position="314"/>
        <end position="538"/>
    </location>
</feature>
<dbReference type="Gene3D" id="3.30.450.20">
    <property type="entry name" value="PAS domain"/>
    <property type="match status" value="1"/>
</dbReference>
<comment type="caution">
    <text evidence="7">The sequence shown here is derived from an EMBL/GenBank/DDBJ whole genome shotgun (WGS) entry which is preliminary data.</text>
</comment>
<evidence type="ECO:0000259" key="6">
    <source>
        <dbReference type="PROSITE" id="PS50110"/>
    </source>
</evidence>
<dbReference type="SUPFAM" id="SSF52172">
    <property type="entry name" value="CheY-like"/>
    <property type="match status" value="1"/>
</dbReference>
<evidence type="ECO:0000256" key="2">
    <source>
        <dbReference type="ARBA" id="ARBA00012438"/>
    </source>
</evidence>
<dbReference type="CDD" id="cd00156">
    <property type="entry name" value="REC"/>
    <property type="match status" value="1"/>
</dbReference>
<keyword evidence="3 4" id="KW-0597">Phosphoprotein</keyword>
<dbReference type="InterPro" id="IPR001789">
    <property type="entry name" value="Sig_transdc_resp-reg_receiver"/>
</dbReference>
<dbReference type="InterPro" id="IPR036890">
    <property type="entry name" value="HATPase_C_sf"/>
</dbReference>
<name>A0A368HMC0_9GAMM</name>
<dbReference type="SMART" id="SM00388">
    <property type="entry name" value="HisKA"/>
    <property type="match status" value="1"/>
</dbReference>
<dbReference type="AlphaFoldDB" id="A0A368HMC0"/>
<dbReference type="InterPro" id="IPR003594">
    <property type="entry name" value="HATPase_dom"/>
</dbReference>
<dbReference type="Gene3D" id="3.40.50.2300">
    <property type="match status" value="1"/>
</dbReference>
<sequence length="679" mass="74885">MPWRAPPARPCRWVIPGPLVRVSCSVSGRYNTGRLLDVVQPENRVFRMSVATPILSVLCLDVDPAWVAKICRDEEISLDIQELPWSPAARARLQDLTLDVIVISESVFRIWQDTVQDVVVRPVIVVAQEVDDSVATAGLRWGALDVVSRRQGARLGARLHGVLRGRAGSELLSEALSYLDESLLIARNRSTDGYEVIYRNSACISRMGGPDHAQEDHQLLCLAPGPRTDRRKLDEIRQDMRAGQPVRAELVDYRGDAEMFWTEFSAAPLTTPGYWVVVSRDVTRRREAEENAQRLRELVIRSQKHENTAVLAAGIAHDFNNILTGIVGSAELARMALAPEHSVQKDIETIIQASERAAELNRELLDFAGPGKGSLESVYLNSMVTTMLVILRSQMQKSIVVRKALRPDIPPIEADPAEIQQVMLNLCLNASEAMAESGGTLSITTDRMEIADDVADMFAYGRPQPGLHAVFEVSDTGCGMEPALVRRIFEPFFSSKEGARGIGLSVVLSIVKAYRGGIDVDTAPGHGTTVRILLPAAPERERRGVEEVRRPRDARHHTVLFVDDEEMLRSLAQRALEPLGYRVLVAPDGVEGVRIFREHMAEIDLVILDLSMPRKGGEDACKEMQAINARIPVLLCCGYDEASAQEKTRGSRFAGYLAKPFGVSTLIEAVQATMDKAGS</sequence>
<organism evidence="7 8">
    <name type="scientific">Acidiferrobacter thiooxydans</name>
    <dbReference type="NCBI Taxonomy" id="163359"/>
    <lineage>
        <taxon>Bacteria</taxon>
        <taxon>Pseudomonadati</taxon>
        <taxon>Pseudomonadota</taxon>
        <taxon>Gammaproteobacteria</taxon>
        <taxon>Acidiferrobacterales</taxon>
        <taxon>Acidiferrobacteraceae</taxon>
        <taxon>Acidiferrobacter</taxon>
    </lineage>
</organism>
<gene>
    <name evidence="7" type="ORF">C4900_05560</name>
</gene>
<evidence type="ECO:0000313" key="8">
    <source>
        <dbReference type="Proteomes" id="UP000253250"/>
    </source>
</evidence>
<dbReference type="SMART" id="SM00448">
    <property type="entry name" value="REC"/>
    <property type="match status" value="1"/>
</dbReference>
<feature type="domain" description="Response regulatory" evidence="6">
    <location>
        <begin position="558"/>
        <end position="674"/>
    </location>
</feature>
<dbReference type="SUPFAM" id="SSF47384">
    <property type="entry name" value="Homodimeric domain of signal transducing histidine kinase"/>
    <property type="match status" value="1"/>
</dbReference>
<evidence type="ECO:0000256" key="1">
    <source>
        <dbReference type="ARBA" id="ARBA00000085"/>
    </source>
</evidence>
<dbReference type="CDD" id="cd00082">
    <property type="entry name" value="HisKA"/>
    <property type="match status" value="1"/>
</dbReference>
<evidence type="ECO:0000256" key="3">
    <source>
        <dbReference type="ARBA" id="ARBA00022553"/>
    </source>
</evidence>
<dbReference type="PANTHER" id="PTHR43065">
    <property type="entry name" value="SENSOR HISTIDINE KINASE"/>
    <property type="match status" value="1"/>
</dbReference>
<protein>
    <recommendedName>
        <fullName evidence="2">histidine kinase</fullName>
        <ecNumber evidence="2">2.7.13.3</ecNumber>
    </recommendedName>
</protein>
<dbReference type="Pfam" id="PF00072">
    <property type="entry name" value="Response_reg"/>
    <property type="match status" value="1"/>
</dbReference>
<dbReference type="EC" id="2.7.13.3" evidence="2"/>
<dbReference type="EMBL" id="PSYR01000001">
    <property type="protein sequence ID" value="RCN59185.1"/>
    <property type="molecule type" value="Genomic_DNA"/>
</dbReference>
<proteinExistence type="predicted"/>
<dbReference type="PROSITE" id="PS50109">
    <property type="entry name" value="HIS_KIN"/>
    <property type="match status" value="1"/>
</dbReference>
<evidence type="ECO:0000313" key="7">
    <source>
        <dbReference type="EMBL" id="RCN59185.1"/>
    </source>
</evidence>
<dbReference type="GO" id="GO:0000155">
    <property type="term" value="F:phosphorelay sensor kinase activity"/>
    <property type="evidence" value="ECO:0007669"/>
    <property type="project" value="InterPro"/>
</dbReference>
<dbReference type="SUPFAM" id="SSF55785">
    <property type="entry name" value="PYP-like sensor domain (PAS domain)"/>
    <property type="match status" value="1"/>
</dbReference>
<dbReference type="InterPro" id="IPR036097">
    <property type="entry name" value="HisK_dim/P_sf"/>
</dbReference>
<dbReference type="InterPro" id="IPR005467">
    <property type="entry name" value="His_kinase_dom"/>
</dbReference>
<keyword evidence="8" id="KW-1185">Reference proteome</keyword>
<dbReference type="Pfam" id="PF02518">
    <property type="entry name" value="HATPase_c"/>
    <property type="match status" value="1"/>
</dbReference>
<dbReference type="PANTHER" id="PTHR43065:SF42">
    <property type="entry name" value="TWO-COMPONENT SENSOR PPRA"/>
    <property type="match status" value="1"/>
</dbReference>
<dbReference type="PRINTS" id="PR00344">
    <property type="entry name" value="BCTRLSENSOR"/>
</dbReference>
<dbReference type="SUPFAM" id="SSF55874">
    <property type="entry name" value="ATPase domain of HSP90 chaperone/DNA topoisomerase II/histidine kinase"/>
    <property type="match status" value="1"/>
</dbReference>
<accession>A0A368HMC0</accession>
<dbReference type="Proteomes" id="UP000253250">
    <property type="component" value="Unassembled WGS sequence"/>
</dbReference>
<dbReference type="PROSITE" id="PS50110">
    <property type="entry name" value="RESPONSE_REGULATORY"/>
    <property type="match status" value="1"/>
</dbReference>
<evidence type="ECO:0000256" key="4">
    <source>
        <dbReference type="PROSITE-ProRule" id="PRU00169"/>
    </source>
</evidence>
<reference evidence="7 8" key="1">
    <citation type="submission" date="2018-02" db="EMBL/GenBank/DDBJ databases">
        <title>Insights into the biology of acidophilic members of the Acidiferrobacteraceae family derived from comparative genomic analyses.</title>
        <authorList>
            <person name="Issotta F."/>
            <person name="Thyssen C."/>
            <person name="Mena C."/>
            <person name="Moya A."/>
            <person name="Bellenberg S."/>
            <person name="Sproer C."/>
            <person name="Covarrubias P.C."/>
            <person name="Sand W."/>
            <person name="Quatrini R."/>
            <person name="Vera M."/>
        </authorList>
    </citation>
    <scope>NUCLEOTIDE SEQUENCE [LARGE SCALE GENOMIC DNA]</scope>
    <source>
        <strain evidence="8">m-1</strain>
    </source>
</reference>
<dbReference type="InterPro" id="IPR011006">
    <property type="entry name" value="CheY-like_superfamily"/>
</dbReference>
<dbReference type="InterPro" id="IPR003661">
    <property type="entry name" value="HisK_dim/P_dom"/>
</dbReference>
<comment type="catalytic activity">
    <reaction evidence="1">
        <text>ATP + protein L-histidine = ADP + protein N-phospho-L-histidine.</text>
        <dbReference type="EC" id="2.7.13.3"/>
    </reaction>
</comment>
<feature type="modified residue" description="4-aspartylphosphate" evidence="4">
    <location>
        <position position="609"/>
    </location>
</feature>
<dbReference type="InterPro" id="IPR035965">
    <property type="entry name" value="PAS-like_dom_sf"/>
</dbReference>
<evidence type="ECO:0000259" key="5">
    <source>
        <dbReference type="PROSITE" id="PS50109"/>
    </source>
</evidence>
<dbReference type="Gene3D" id="3.30.565.10">
    <property type="entry name" value="Histidine kinase-like ATPase, C-terminal domain"/>
    <property type="match status" value="1"/>
</dbReference>
<dbReference type="OrthoDB" id="9770473at2"/>
<dbReference type="SMART" id="SM00387">
    <property type="entry name" value="HATPase_c"/>
    <property type="match status" value="1"/>
</dbReference>
<dbReference type="Pfam" id="PF00512">
    <property type="entry name" value="HisKA"/>
    <property type="match status" value="1"/>
</dbReference>
<dbReference type="InterPro" id="IPR004358">
    <property type="entry name" value="Sig_transdc_His_kin-like_C"/>
</dbReference>
<dbReference type="Gene3D" id="1.10.287.130">
    <property type="match status" value="1"/>
</dbReference>